<proteinExistence type="predicted"/>
<evidence type="ECO:0000313" key="2">
    <source>
        <dbReference type="Proteomes" id="UP000719942"/>
    </source>
</evidence>
<sequence>MELKDKERIARILQTIPDAENNAQILIMSEGDNELGYVAVDMQSSVIRMLKMEIFGCENLAILDDYGRLCADSMLRAAASYGATIGAYRIESRIEALQEFFSGCGFIQSTHKFISPLSNFIKICQN</sequence>
<evidence type="ECO:0000313" key="1">
    <source>
        <dbReference type="EMBL" id="MBW7573993.1"/>
    </source>
</evidence>
<protein>
    <submittedName>
        <fullName evidence="1">Uncharacterized protein</fullName>
    </submittedName>
</protein>
<gene>
    <name evidence="1" type="ORF">J5W02_14360</name>
</gene>
<accession>A0ABS7DRR7</accession>
<comment type="caution">
    <text evidence="1">The sequence shown here is derived from an EMBL/GenBank/DDBJ whole genome shotgun (WGS) entry which is preliminary data.</text>
</comment>
<dbReference type="EMBL" id="JAGFNZ010000007">
    <property type="protein sequence ID" value="MBW7573993.1"/>
    <property type="molecule type" value="Genomic_DNA"/>
</dbReference>
<organism evidence="1 2">
    <name type="scientific">Caproiciproducens faecalis</name>
    <dbReference type="NCBI Taxonomy" id="2820301"/>
    <lineage>
        <taxon>Bacteria</taxon>
        <taxon>Bacillati</taxon>
        <taxon>Bacillota</taxon>
        <taxon>Clostridia</taxon>
        <taxon>Eubacteriales</taxon>
        <taxon>Acutalibacteraceae</taxon>
        <taxon>Caproiciproducens</taxon>
    </lineage>
</organism>
<name>A0ABS7DRR7_9FIRM</name>
<reference evidence="1 2" key="1">
    <citation type="submission" date="2021-03" db="EMBL/GenBank/DDBJ databases">
        <title>Caproiciproducens sp. nov. isolated from feces of cow.</title>
        <authorList>
            <person name="Choi J.-Y."/>
        </authorList>
    </citation>
    <scope>NUCLEOTIDE SEQUENCE [LARGE SCALE GENOMIC DNA]</scope>
    <source>
        <strain evidence="1 2">AGMB10547</strain>
    </source>
</reference>
<dbReference type="RefSeq" id="WP_219966402.1">
    <property type="nucleotide sequence ID" value="NZ_JAGFNZ010000007.1"/>
</dbReference>
<keyword evidence="2" id="KW-1185">Reference proteome</keyword>
<dbReference type="Proteomes" id="UP000719942">
    <property type="component" value="Unassembled WGS sequence"/>
</dbReference>